<dbReference type="EMBL" id="CM045769">
    <property type="protein sequence ID" value="KAI7993558.1"/>
    <property type="molecule type" value="Genomic_DNA"/>
</dbReference>
<sequence length="74" mass="8246">MRRRDGQTSSLTINSDKKNENKEVAFNDFLPSATAHEAIQHSIIAHDFTIIDLNAHSQNGAKASASSFDQGWRF</sequence>
<evidence type="ECO:0000313" key="1">
    <source>
        <dbReference type="EMBL" id="KAI7993558.1"/>
    </source>
</evidence>
<proteinExistence type="predicted"/>
<dbReference type="Proteomes" id="UP001060215">
    <property type="component" value="Chromosome 12"/>
</dbReference>
<comment type="caution">
    <text evidence="1">The sequence shown here is derived from an EMBL/GenBank/DDBJ whole genome shotgun (WGS) entry which is preliminary data.</text>
</comment>
<protein>
    <submittedName>
        <fullName evidence="1">Soluble inorganic pyrophosphatase 3</fullName>
    </submittedName>
</protein>
<reference evidence="1 2" key="1">
    <citation type="journal article" date="2022" name="Plant J.">
        <title>Chromosome-level genome of Camellia lanceoleosa provides a valuable resource for understanding genome evolution and self-incompatibility.</title>
        <authorList>
            <person name="Gong W."/>
            <person name="Xiao S."/>
            <person name="Wang L."/>
            <person name="Liao Z."/>
            <person name="Chang Y."/>
            <person name="Mo W."/>
            <person name="Hu G."/>
            <person name="Li W."/>
            <person name="Zhao G."/>
            <person name="Zhu H."/>
            <person name="Hu X."/>
            <person name="Ji K."/>
            <person name="Xiang X."/>
            <person name="Song Q."/>
            <person name="Yuan D."/>
            <person name="Jin S."/>
            <person name="Zhang L."/>
        </authorList>
    </citation>
    <scope>NUCLEOTIDE SEQUENCE [LARGE SCALE GENOMIC DNA]</scope>
    <source>
        <strain evidence="1">SQ_2022a</strain>
    </source>
</reference>
<accession>A0ACC0FYV4</accession>
<evidence type="ECO:0000313" key="2">
    <source>
        <dbReference type="Proteomes" id="UP001060215"/>
    </source>
</evidence>
<gene>
    <name evidence="1" type="ORF">LOK49_LG11G02912</name>
</gene>
<name>A0ACC0FYV4_9ERIC</name>
<keyword evidence="2" id="KW-1185">Reference proteome</keyword>
<organism evidence="1 2">
    <name type="scientific">Camellia lanceoleosa</name>
    <dbReference type="NCBI Taxonomy" id="1840588"/>
    <lineage>
        <taxon>Eukaryota</taxon>
        <taxon>Viridiplantae</taxon>
        <taxon>Streptophyta</taxon>
        <taxon>Embryophyta</taxon>
        <taxon>Tracheophyta</taxon>
        <taxon>Spermatophyta</taxon>
        <taxon>Magnoliopsida</taxon>
        <taxon>eudicotyledons</taxon>
        <taxon>Gunneridae</taxon>
        <taxon>Pentapetalae</taxon>
        <taxon>asterids</taxon>
        <taxon>Ericales</taxon>
        <taxon>Theaceae</taxon>
        <taxon>Camellia</taxon>
    </lineage>
</organism>